<dbReference type="CDD" id="cd19071">
    <property type="entry name" value="AKR_AKR1-5-like"/>
    <property type="match status" value="1"/>
</dbReference>
<dbReference type="FunFam" id="3.20.20.100:FF:000015">
    <property type="entry name" value="Oxidoreductase, aldo/keto reductase family"/>
    <property type="match status" value="1"/>
</dbReference>
<accession>A0A926HS76</accession>
<dbReference type="InterPro" id="IPR036812">
    <property type="entry name" value="NAD(P)_OxRdtase_dom_sf"/>
</dbReference>
<dbReference type="InterPro" id="IPR020471">
    <property type="entry name" value="AKR"/>
</dbReference>
<proteinExistence type="inferred from homology"/>
<dbReference type="PROSITE" id="PS00062">
    <property type="entry name" value="ALDOKETO_REDUCTASE_2"/>
    <property type="match status" value="1"/>
</dbReference>
<feature type="site" description="Lowers pKa of active site Tyr" evidence="6">
    <location>
        <position position="83"/>
    </location>
</feature>
<comment type="caution">
    <text evidence="8">The sequence shown here is derived from an EMBL/GenBank/DDBJ whole genome shotgun (WGS) entry which is preliminary data.</text>
</comment>
<name>A0A926HS76_9FIRM</name>
<dbReference type="InterPro" id="IPR023210">
    <property type="entry name" value="NADP_OxRdtase_dom"/>
</dbReference>
<organism evidence="8 9">
    <name type="scientific">Yeguia hominis</name>
    <dbReference type="NCBI Taxonomy" id="2763662"/>
    <lineage>
        <taxon>Bacteria</taxon>
        <taxon>Bacillati</taxon>
        <taxon>Bacillota</taxon>
        <taxon>Clostridia</taxon>
        <taxon>Eubacteriales</taxon>
        <taxon>Yeguiaceae</taxon>
        <taxon>Yeguia</taxon>
    </lineage>
</organism>
<gene>
    <name evidence="8" type="ORF">IAG03_05880</name>
</gene>
<dbReference type="PANTHER" id="PTHR43827">
    <property type="entry name" value="2,5-DIKETO-D-GLUCONIC ACID REDUCTASE"/>
    <property type="match status" value="1"/>
</dbReference>
<keyword evidence="2" id="KW-0521">NADP</keyword>
<evidence type="ECO:0000256" key="1">
    <source>
        <dbReference type="ARBA" id="ARBA00007905"/>
    </source>
</evidence>
<dbReference type="AlphaFoldDB" id="A0A926HS76"/>
<evidence type="ECO:0000256" key="5">
    <source>
        <dbReference type="PIRSR" id="PIRSR000097-2"/>
    </source>
</evidence>
<dbReference type="EMBL" id="JACRSN010000007">
    <property type="protein sequence ID" value="MBC8533540.1"/>
    <property type="molecule type" value="Genomic_DNA"/>
</dbReference>
<evidence type="ECO:0000313" key="9">
    <source>
        <dbReference type="Proteomes" id="UP000651482"/>
    </source>
</evidence>
<evidence type="ECO:0000256" key="4">
    <source>
        <dbReference type="PIRSR" id="PIRSR000097-1"/>
    </source>
</evidence>
<sequence length="288" mass="32378">MKKATDCYKLSNGVEIPCIGFGTWQTPDGDVAVSSVKAASVKAAILAGYRHIDTAQAYGNEESVGDAVRESGVKREELFITSKLANPEHGYDRTMVSFEQTLKKLQTEYLDLYLIHWPNPIAFRDNWKTANAETWKAFEELYKAGKIRAIGLSNFWPHHIEELLKTATIAPMVNQIRLCPGDTQDPVVAYSRAHDMVLEAYSPLGIGKIFDVAEMKRLAEKYGRSIAQICIRWSLQRGYLPLPKSVTPSRIQDNLNVFDFELEEEDVKLIADLKGCVGFAENPDEIDF</sequence>
<dbReference type="PROSITE" id="PS00798">
    <property type="entry name" value="ALDOKETO_REDUCTASE_1"/>
    <property type="match status" value="1"/>
</dbReference>
<feature type="binding site" evidence="5">
    <location>
        <position position="116"/>
    </location>
    <ligand>
        <name>substrate</name>
    </ligand>
</feature>
<reference evidence="8" key="1">
    <citation type="submission" date="2020-08" db="EMBL/GenBank/DDBJ databases">
        <title>Genome public.</title>
        <authorList>
            <person name="Liu C."/>
            <person name="Sun Q."/>
        </authorList>
    </citation>
    <scope>NUCLEOTIDE SEQUENCE</scope>
    <source>
        <strain evidence="8">NSJ-40</strain>
    </source>
</reference>
<keyword evidence="3" id="KW-0560">Oxidoreductase</keyword>
<dbReference type="Gene3D" id="3.20.20.100">
    <property type="entry name" value="NADP-dependent oxidoreductase domain"/>
    <property type="match status" value="1"/>
</dbReference>
<dbReference type="PANTHER" id="PTHR43827:SF3">
    <property type="entry name" value="NADP-DEPENDENT OXIDOREDUCTASE DOMAIN-CONTAINING PROTEIN"/>
    <property type="match status" value="1"/>
</dbReference>
<evidence type="ECO:0000259" key="7">
    <source>
        <dbReference type="Pfam" id="PF00248"/>
    </source>
</evidence>
<evidence type="ECO:0000256" key="3">
    <source>
        <dbReference type="ARBA" id="ARBA00023002"/>
    </source>
</evidence>
<keyword evidence="9" id="KW-1185">Reference proteome</keyword>
<evidence type="ECO:0000313" key="8">
    <source>
        <dbReference type="EMBL" id="MBC8533540.1"/>
    </source>
</evidence>
<protein>
    <submittedName>
        <fullName evidence="8">Aldo/keto reductase</fullName>
    </submittedName>
</protein>
<dbReference type="Proteomes" id="UP000651482">
    <property type="component" value="Unassembled WGS sequence"/>
</dbReference>
<dbReference type="PIRSF" id="PIRSF000097">
    <property type="entry name" value="AKR"/>
    <property type="match status" value="1"/>
</dbReference>
<dbReference type="Pfam" id="PF00248">
    <property type="entry name" value="Aldo_ket_red"/>
    <property type="match status" value="1"/>
</dbReference>
<dbReference type="PRINTS" id="PR00069">
    <property type="entry name" value="ALDKETRDTASE"/>
</dbReference>
<feature type="active site" description="Proton donor" evidence="4">
    <location>
        <position position="58"/>
    </location>
</feature>
<feature type="domain" description="NADP-dependent oxidoreductase" evidence="7">
    <location>
        <begin position="19"/>
        <end position="272"/>
    </location>
</feature>
<evidence type="ECO:0000256" key="2">
    <source>
        <dbReference type="ARBA" id="ARBA00022857"/>
    </source>
</evidence>
<comment type="similarity">
    <text evidence="1">Belongs to the aldo/keto reductase family.</text>
</comment>
<dbReference type="InterPro" id="IPR018170">
    <property type="entry name" value="Aldo/ket_reductase_CS"/>
</dbReference>
<dbReference type="SUPFAM" id="SSF51430">
    <property type="entry name" value="NAD(P)-linked oxidoreductase"/>
    <property type="match status" value="1"/>
</dbReference>
<dbReference type="GO" id="GO:0016616">
    <property type="term" value="F:oxidoreductase activity, acting on the CH-OH group of donors, NAD or NADP as acceptor"/>
    <property type="evidence" value="ECO:0007669"/>
    <property type="project" value="UniProtKB-ARBA"/>
</dbReference>
<evidence type="ECO:0000256" key="6">
    <source>
        <dbReference type="PIRSR" id="PIRSR000097-3"/>
    </source>
</evidence>
<dbReference type="RefSeq" id="WP_249318996.1">
    <property type="nucleotide sequence ID" value="NZ_JACRSN010000007.1"/>
</dbReference>